<evidence type="ECO:0000256" key="1">
    <source>
        <dbReference type="SAM" id="MobiDB-lite"/>
    </source>
</evidence>
<keyword evidence="3" id="KW-1185">Reference proteome</keyword>
<sequence length="32" mass="3605">MYGRRVAAMMTRPEKTGNTMKLPLVENTHAEA</sequence>
<accession>A0ABS4VES7</accession>
<reference evidence="2 3" key="1">
    <citation type="submission" date="2021-03" db="EMBL/GenBank/DDBJ databases">
        <title>Sequencing the genomes of 1000 actinobacteria strains.</title>
        <authorList>
            <person name="Klenk H.-P."/>
        </authorList>
    </citation>
    <scope>NUCLEOTIDE SEQUENCE [LARGE SCALE GENOMIC DNA]</scope>
    <source>
        <strain evidence="2 3">DSM 40843</strain>
    </source>
</reference>
<proteinExistence type="predicted"/>
<feature type="region of interest" description="Disordered" evidence="1">
    <location>
        <begin position="1"/>
        <end position="32"/>
    </location>
</feature>
<gene>
    <name evidence="2" type="ORF">JOF59_004812</name>
</gene>
<organism evidence="2 3">
    <name type="scientific">Streptomyces clavifer</name>
    <dbReference type="NCBI Taxonomy" id="68188"/>
    <lineage>
        <taxon>Bacteria</taxon>
        <taxon>Bacillati</taxon>
        <taxon>Actinomycetota</taxon>
        <taxon>Actinomycetes</taxon>
        <taxon>Kitasatosporales</taxon>
        <taxon>Streptomycetaceae</taxon>
        <taxon>Streptomyces</taxon>
    </lineage>
</organism>
<name>A0ABS4VES7_9ACTN</name>
<evidence type="ECO:0000313" key="2">
    <source>
        <dbReference type="EMBL" id="MBP2362412.1"/>
    </source>
</evidence>
<dbReference type="EMBL" id="JAGINS010000001">
    <property type="protein sequence ID" value="MBP2362412.1"/>
    <property type="molecule type" value="Genomic_DNA"/>
</dbReference>
<evidence type="ECO:0000313" key="3">
    <source>
        <dbReference type="Proteomes" id="UP001519311"/>
    </source>
</evidence>
<protein>
    <submittedName>
        <fullName evidence="2">Uncharacterized protein</fullName>
    </submittedName>
</protein>
<comment type="caution">
    <text evidence="2">The sequence shown here is derived from an EMBL/GenBank/DDBJ whole genome shotgun (WGS) entry which is preliminary data.</text>
</comment>
<dbReference type="Proteomes" id="UP001519311">
    <property type="component" value="Unassembled WGS sequence"/>
</dbReference>